<dbReference type="AlphaFoldDB" id="A0A931FEP4"/>
<sequence>MIRIRLSADDLERLRVADAPDFGHELALGGAHLADRTADRRLAAWRLDVARGWNPDHSRLFDLYTRLYIPAFFGPVAQAARSGIDPESPATTAHLRDLARSGALTPFTRALADGHAGAVRALNGILADVSAKALDPYRRRITSAVATASATASVRAAVGGTDAMLNSLHPSIRWDDGELRLNTVLEAEESLDGRPLIFQPTTLATRIMFDPLAESVTVIYPATAGPVTRDPELDSPPAALVSLLGATRAAALLAVGRGPALNTRRPAPARGGSARGASRHATVLRESGLIATVRNGQTVHHTPTRLGTELVHGAAVRSRPDTAPKTAGAPGPHPGAPASAVPQPA</sequence>
<reference evidence="2" key="1">
    <citation type="submission" date="2020-11" db="EMBL/GenBank/DDBJ databases">
        <title>Isolation and identification of active actinomycetes.</title>
        <authorList>
            <person name="Yu B."/>
        </authorList>
    </citation>
    <scope>NUCLEOTIDE SEQUENCE</scope>
    <source>
        <strain evidence="2">NEAU-YB345</strain>
    </source>
</reference>
<evidence type="ECO:0000313" key="2">
    <source>
        <dbReference type="EMBL" id="MBF9069440.1"/>
    </source>
</evidence>
<organism evidence="2 3">
    <name type="scientific">Streptacidiphilus fuscans</name>
    <dbReference type="NCBI Taxonomy" id="2789292"/>
    <lineage>
        <taxon>Bacteria</taxon>
        <taxon>Bacillati</taxon>
        <taxon>Actinomycetota</taxon>
        <taxon>Actinomycetes</taxon>
        <taxon>Kitasatosporales</taxon>
        <taxon>Streptomycetaceae</taxon>
        <taxon>Streptacidiphilus</taxon>
    </lineage>
</organism>
<feature type="compositionally biased region" description="Low complexity" evidence="1">
    <location>
        <begin position="261"/>
        <end position="276"/>
    </location>
</feature>
<feature type="region of interest" description="Disordered" evidence="1">
    <location>
        <begin position="261"/>
        <end position="281"/>
    </location>
</feature>
<gene>
    <name evidence="2" type="ORF">I2501_15555</name>
</gene>
<protein>
    <recommendedName>
        <fullName evidence="4">ArsR family transcriptional regulator</fullName>
    </recommendedName>
</protein>
<dbReference type="RefSeq" id="WP_196194571.1">
    <property type="nucleotide sequence ID" value="NZ_JADPRT010000005.1"/>
</dbReference>
<keyword evidence="3" id="KW-1185">Reference proteome</keyword>
<feature type="compositionally biased region" description="Low complexity" evidence="1">
    <location>
        <begin position="323"/>
        <end position="345"/>
    </location>
</feature>
<evidence type="ECO:0008006" key="4">
    <source>
        <dbReference type="Google" id="ProtNLM"/>
    </source>
</evidence>
<comment type="caution">
    <text evidence="2">The sequence shown here is derived from an EMBL/GenBank/DDBJ whole genome shotgun (WGS) entry which is preliminary data.</text>
</comment>
<evidence type="ECO:0000313" key="3">
    <source>
        <dbReference type="Proteomes" id="UP000657385"/>
    </source>
</evidence>
<proteinExistence type="predicted"/>
<dbReference type="Proteomes" id="UP000657385">
    <property type="component" value="Unassembled WGS sequence"/>
</dbReference>
<name>A0A931FEP4_9ACTN</name>
<dbReference type="EMBL" id="JADPRT010000005">
    <property type="protein sequence ID" value="MBF9069440.1"/>
    <property type="molecule type" value="Genomic_DNA"/>
</dbReference>
<accession>A0A931FEP4</accession>
<evidence type="ECO:0000256" key="1">
    <source>
        <dbReference type="SAM" id="MobiDB-lite"/>
    </source>
</evidence>
<feature type="region of interest" description="Disordered" evidence="1">
    <location>
        <begin position="314"/>
        <end position="345"/>
    </location>
</feature>